<dbReference type="Proteomes" id="UP001642540">
    <property type="component" value="Unassembled WGS sequence"/>
</dbReference>
<dbReference type="EMBL" id="CAXLJM020000075">
    <property type="protein sequence ID" value="CAL8128916.1"/>
    <property type="molecule type" value="Genomic_DNA"/>
</dbReference>
<proteinExistence type="predicted"/>
<organism evidence="2 3">
    <name type="scientific">Orchesella dallaii</name>
    <dbReference type="NCBI Taxonomy" id="48710"/>
    <lineage>
        <taxon>Eukaryota</taxon>
        <taxon>Metazoa</taxon>
        <taxon>Ecdysozoa</taxon>
        <taxon>Arthropoda</taxon>
        <taxon>Hexapoda</taxon>
        <taxon>Collembola</taxon>
        <taxon>Entomobryomorpha</taxon>
        <taxon>Entomobryoidea</taxon>
        <taxon>Orchesellidae</taxon>
        <taxon>Orchesellinae</taxon>
        <taxon>Orchesella</taxon>
    </lineage>
</organism>
<evidence type="ECO:0008006" key="4">
    <source>
        <dbReference type="Google" id="ProtNLM"/>
    </source>
</evidence>
<protein>
    <recommendedName>
        <fullName evidence="4">F-box domain-containing protein</fullName>
    </recommendedName>
</protein>
<accession>A0ABP1RIT4</accession>
<dbReference type="SUPFAM" id="SSF81383">
    <property type="entry name" value="F-box domain"/>
    <property type="match status" value="1"/>
</dbReference>
<name>A0ABP1RIT4_9HEXA</name>
<dbReference type="InterPro" id="IPR032675">
    <property type="entry name" value="LRR_dom_sf"/>
</dbReference>
<gene>
    <name evidence="2" type="ORF">ODALV1_LOCUS22676</name>
</gene>
<feature type="region of interest" description="Disordered" evidence="1">
    <location>
        <begin position="1"/>
        <end position="28"/>
    </location>
</feature>
<dbReference type="InterPro" id="IPR036047">
    <property type="entry name" value="F-box-like_dom_sf"/>
</dbReference>
<evidence type="ECO:0000313" key="2">
    <source>
        <dbReference type="EMBL" id="CAL8128916.1"/>
    </source>
</evidence>
<evidence type="ECO:0000256" key="1">
    <source>
        <dbReference type="SAM" id="MobiDB-lite"/>
    </source>
</evidence>
<keyword evidence="3" id="KW-1185">Reference proteome</keyword>
<dbReference type="Gene3D" id="3.80.10.10">
    <property type="entry name" value="Ribonuclease Inhibitor"/>
    <property type="match status" value="1"/>
</dbReference>
<evidence type="ECO:0000313" key="3">
    <source>
        <dbReference type="Proteomes" id="UP001642540"/>
    </source>
</evidence>
<reference evidence="2 3" key="1">
    <citation type="submission" date="2024-08" db="EMBL/GenBank/DDBJ databases">
        <authorList>
            <person name="Cucini C."/>
            <person name="Frati F."/>
        </authorList>
    </citation>
    <scope>NUCLEOTIDE SEQUENCE [LARGE SCALE GENOMIC DNA]</scope>
</reference>
<sequence length="454" mass="52995">MESQSYEEAGTESSTNNDVSFPPNSRSDDPLSIFSPEVLDQIFEFLRNDRKSLLKCRQINTFWRAATDSYLERACLSNWTTWRPSTTVDLLKPFPVLPFAPYRHMNKGKNNSTICNFVYCPKELLRHQRNPFPTRSLTLSKLPDMTNIKENDDTSAWRVTPRFLRKFGAYLTSLVIHDTLVSMSQLENMLVSLVNLRALTFSKVKKVEELDIFEASPENITISSKLTHFRALENVSPDIVQWFISLSSQQLISLEVDASNLKSFRRKKSILNESETIRMPPVFNKLKYLKIYNPLSNFLQFPELNCFQIKHLSIICKHFECDILYVLEVSSFVEKFSSTLTHLHLDVHFRIGLKLMERNFQTFKKKEEGITFPNLTQFGFRCPISVFNEDAPGILLRREFLSKCPHLERLHLLPRVVAREHPMTQTMYVDQKEQYLKLCPKLKSFRYGEVRIPI</sequence>
<feature type="compositionally biased region" description="Polar residues" evidence="1">
    <location>
        <begin position="1"/>
        <end position="25"/>
    </location>
</feature>
<comment type="caution">
    <text evidence="2">The sequence shown here is derived from an EMBL/GenBank/DDBJ whole genome shotgun (WGS) entry which is preliminary data.</text>
</comment>